<proteinExistence type="predicted"/>
<organism evidence="1">
    <name type="scientific">Anguilla anguilla</name>
    <name type="common">European freshwater eel</name>
    <name type="synonym">Muraena anguilla</name>
    <dbReference type="NCBI Taxonomy" id="7936"/>
    <lineage>
        <taxon>Eukaryota</taxon>
        <taxon>Metazoa</taxon>
        <taxon>Chordata</taxon>
        <taxon>Craniata</taxon>
        <taxon>Vertebrata</taxon>
        <taxon>Euteleostomi</taxon>
        <taxon>Actinopterygii</taxon>
        <taxon>Neopterygii</taxon>
        <taxon>Teleostei</taxon>
        <taxon>Anguilliformes</taxon>
        <taxon>Anguillidae</taxon>
        <taxon>Anguilla</taxon>
    </lineage>
</organism>
<reference evidence="1" key="2">
    <citation type="journal article" date="2015" name="Fish Shellfish Immunol.">
        <title>Early steps in the European eel (Anguilla anguilla)-Vibrio vulnificus interaction in the gills: Role of the RtxA13 toxin.</title>
        <authorList>
            <person name="Callol A."/>
            <person name="Pajuelo D."/>
            <person name="Ebbesson L."/>
            <person name="Teles M."/>
            <person name="MacKenzie S."/>
            <person name="Amaro C."/>
        </authorList>
    </citation>
    <scope>NUCLEOTIDE SEQUENCE</scope>
</reference>
<name>A0A0E9S5K3_ANGAN</name>
<evidence type="ECO:0000313" key="1">
    <source>
        <dbReference type="EMBL" id="JAH36566.1"/>
    </source>
</evidence>
<dbReference type="AlphaFoldDB" id="A0A0E9S5K3"/>
<reference evidence="1" key="1">
    <citation type="submission" date="2014-11" db="EMBL/GenBank/DDBJ databases">
        <authorList>
            <person name="Amaro Gonzalez C."/>
        </authorList>
    </citation>
    <scope>NUCLEOTIDE SEQUENCE</scope>
</reference>
<accession>A0A0E9S5K3</accession>
<protein>
    <submittedName>
        <fullName evidence="1">Uncharacterized protein</fullName>
    </submittedName>
</protein>
<dbReference type="EMBL" id="GBXM01072011">
    <property type="protein sequence ID" value="JAH36566.1"/>
    <property type="molecule type" value="Transcribed_RNA"/>
</dbReference>
<sequence>MLSNAWWVMESHSETQSASALLYDVV</sequence>